<accession>A0A3Q1HQT0</accession>
<keyword evidence="10 12" id="KW-1133">Transmembrane helix</keyword>
<evidence type="ECO:0000256" key="4">
    <source>
        <dbReference type="ARBA" id="ARBA00022679"/>
    </source>
</evidence>
<comment type="catalytic activity">
    <reaction evidence="1">
        <text>S-ubiquitinyl-[E2 ubiquitin-conjugating enzyme]-L-cysteine + [acceptor protein]-L-lysine = [E2 ubiquitin-conjugating enzyme]-L-cysteine + N(6)-ubiquitinyl-[acceptor protein]-L-lysine.</text>
        <dbReference type="EC" id="2.3.2.27"/>
    </reaction>
</comment>
<name>A0A3Q1HQT0_ANATE</name>
<evidence type="ECO:0000256" key="8">
    <source>
        <dbReference type="ARBA" id="ARBA00022786"/>
    </source>
</evidence>
<dbReference type="Ensembl" id="ENSATET00000009905.3">
    <property type="protein sequence ID" value="ENSATEP00000009729.2"/>
    <property type="gene ID" value="ENSATEG00000006858.3"/>
</dbReference>
<dbReference type="AlphaFoldDB" id="A0A3Q1HQT0"/>
<keyword evidence="5 12" id="KW-0812">Transmembrane</keyword>
<evidence type="ECO:0000256" key="7">
    <source>
        <dbReference type="ARBA" id="ARBA00022771"/>
    </source>
</evidence>
<feature type="domain" description="E3 Ubiquitin ligase MUL1-like" evidence="13">
    <location>
        <begin position="125"/>
        <end position="252"/>
    </location>
</feature>
<organism evidence="14 15">
    <name type="scientific">Anabas testudineus</name>
    <name type="common">Climbing perch</name>
    <name type="synonym">Anthias testudineus</name>
    <dbReference type="NCBI Taxonomy" id="64144"/>
    <lineage>
        <taxon>Eukaryota</taxon>
        <taxon>Metazoa</taxon>
        <taxon>Chordata</taxon>
        <taxon>Craniata</taxon>
        <taxon>Vertebrata</taxon>
        <taxon>Euteleostomi</taxon>
        <taxon>Actinopterygii</taxon>
        <taxon>Neopterygii</taxon>
        <taxon>Teleostei</taxon>
        <taxon>Neoteleostei</taxon>
        <taxon>Acanthomorphata</taxon>
        <taxon>Anabantaria</taxon>
        <taxon>Anabantiformes</taxon>
        <taxon>Anabantoidei</taxon>
        <taxon>Anabantidae</taxon>
        <taxon>Anabas</taxon>
    </lineage>
</organism>
<evidence type="ECO:0000256" key="6">
    <source>
        <dbReference type="ARBA" id="ARBA00022723"/>
    </source>
</evidence>
<feature type="transmembrane region" description="Helical" evidence="12">
    <location>
        <begin position="240"/>
        <end position="260"/>
    </location>
</feature>
<proteinExistence type="predicted"/>
<dbReference type="Proteomes" id="UP000265040">
    <property type="component" value="Chromosome 17"/>
</dbReference>
<sequence>MGDFPGSPLVWIGVLSSFSLTSLFYQLYQEKKNELKELKEIPIFKADQHLMKVLQASPHKRLEYVAVEGLVQADGEPLASQFVPRCFGVIQKTTVTELWQNSFAKMWDSCTLRNIFKSQLLIYRETSNSVPFSLVSPGAYSNDLFVKVHNPLEASGSYLERVYNKVGRAEECFSNEIPIVTEETEELLRVGTTLTGFGEVVLEGGQVIRLQAPQDGRKYILVPSDHRSFMDRHEISARMWKSLTAFTGLMGTLFLGEVFFNSVGKQGGRSR</sequence>
<evidence type="ECO:0000313" key="15">
    <source>
        <dbReference type="Proteomes" id="UP000265040"/>
    </source>
</evidence>
<dbReference type="GO" id="GO:0008270">
    <property type="term" value="F:zinc ion binding"/>
    <property type="evidence" value="ECO:0007669"/>
    <property type="project" value="UniProtKB-KW"/>
</dbReference>
<keyword evidence="8" id="KW-0833">Ubl conjugation pathway</keyword>
<reference evidence="14" key="3">
    <citation type="submission" date="2025-09" db="UniProtKB">
        <authorList>
            <consortium name="Ensembl"/>
        </authorList>
    </citation>
    <scope>IDENTIFICATION</scope>
</reference>
<keyword evidence="15" id="KW-1185">Reference proteome</keyword>
<evidence type="ECO:0000256" key="3">
    <source>
        <dbReference type="ARBA" id="ARBA00012483"/>
    </source>
</evidence>
<dbReference type="InterPro" id="IPR051652">
    <property type="entry name" value="MDM2_MDM4_MUL1"/>
</dbReference>
<reference evidence="14" key="1">
    <citation type="submission" date="2021-04" db="EMBL/GenBank/DDBJ databases">
        <authorList>
            <consortium name="Wellcome Sanger Institute Data Sharing"/>
        </authorList>
    </citation>
    <scope>NUCLEOTIDE SEQUENCE [LARGE SCALE GENOMIC DNA]</scope>
</reference>
<evidence type="ECO:0000256" key="5">
    <source>
        <dbReference type="ARBA" id="ARBA00022692"/>
    </source>
</evidence>
<evidence type="ECO:0000256" key="10">
    <source>
        <dbReference type="ARBA" id="ARBA00022989"/>
    </source>
</evidence>
<dbReference type="PANTHER" id="PTHR12183">
    <property type="entry name" value="MITOCHONDRIAL UBIQUITIN LIGASE ACTIVATOR OF NFKB 1"/>
    <property type="match status" value="1"/>
</dbReference>
<evidence type="ECO:0000256" key="9">
    <source>
        <dbReference type="ARBA" id="ARBA00022833"/>
    </source>
</evidence>
<keyword evidence="6" id="KW-0479">Metal-binding</keyword>
<dbReference type="GO" id="GO:0061630">
    <property type="term" value="F:ubiquitin protein ligase activity"/>
    <property type="evidence" value="ECO:0007669"/>
    <property type="project" value="UniProtKB-EC"/>
</dbReference>
<dbReference type="EC" id="2.3.2.27" evidence="3"/>
<dbReference type="Pfam" id="PF12483">
    <property type="entry name" value="GIDE"/>
    <property type="match status" value="1"/>
</dbReference>
<evidence type="ECO:0000256" key="1">
    <source>
        <dbReference type="ARBA" id="ARBA00000900"/>
    </source>
</evidence>
<reference evidence="14" key="2">
    <citation type="submission" date="2025-08" db="UniProtKB">
        <authorList>
            <consortium name="Ensembl"/>
        </authorList>
    </citation>
    <scope>IDENTIFICATION</scope>
</reference>
<dbReference type="PANTHER" id="PTHR12183:SF36">
    <property type="entry name" value="RING-TYPE E3 UBIQUITIN TRANSFERASE"/>
    <property type="match status" value="1"/>
</dbReference>
<evidence type="ECO:0000259" key="13">
    <source>
        <dbReference type="Pfam" id="PF12483"/>
    </source>
</evidence>
<evidence type="ECO:0000256" key="2">
    <source>
        <dbReference type="ARBA" id="ARBA00004141"/>
    </source>
</evidence>
<keyword evidence="7" id="KW-0863">Zinc-finger</keyword>
<dbReference type="GO" id="GO:0016567">
    <property type="term" value="P:protein ubiquitination"/>
    <property type="evidence" value="ECO:0007669"/>
    <property type="project" value="InterPro"/>
</dbReference>
<keyword evidence="11 12" id="KW-0472">Membrane</keyword>
<evidence type="ECO:0000256" key="12">
    <source>
        <dbReference type="SAM" id="Phobius"/>
    </source>
</evidence>
<dbReference type="GO" id="GO:0016020">
    <property type="term" value="C:membrane"/>
    <property type="evidence" value="ECO:0007669"/>
    <property type="project" value="UniProtKB-SubCell"/>
</dbReference>
<keyword evidence="9" id="KW-0862">Zinc</keyword>
<evidence type="ECO:0000313" key="14">
    <source>
        <dbReference type="Ensembl" id="ENSATEP00000009729.2"/>
    </source>
</evidence>
<evidence type="ECO:0000256" key="11">
    <source>
        <dbReference type="ARBA" id="ARBA00023136"/>
    </source>
</evidence>
<protein>
    <recommendedName>
        <fullName evidence="3">RING-type E3 ubiquitin transferase</fullName>
        <ecNumber evidence="3">2.3.2.27</ecNumber>
    </recommendedName>
</protein>
<comment type="subcellular location">
    <subcellularLocation>
        <location evidence="2">Membrane</location>
        <topology evidence="2">Multi-pass membrane protein</topology>
    </subcellularLocation>
</comment>
<keyword evidence="4" id="KW-0808">Transferase</keyword>
<dbReference type="InterPro" id="IPR022170">
    <property type="entry name" value="MUL1-like"/>
</dbReference>